<proteinExistence type="predicted"/>
<gene>
    <name evidence="7" type="ORF">TGEB3V08_LOCUS3351</name>
</gene>
<dbReference type="PANTHER" id="PTHR24403:SF67">
    <property type="entry name" value="FI01116P-RELATED"/>
    <property type="match status" value="1"/>
</dbReference>
<dbReference type="GO" id="GO:0045944">
    <property type="term" value="P:positive regulation of transcription by RNA polymerase II"/>
    <property type="evidence" value="ECO:0007669"/>
    <property type="project" value="TreeGrafter"/>
</dbReference>
<dbReference type="GO" id="GO:0008270">
    <property type="term" value="F:zinc ion binding"/>
    <property type="evidence" value="ECO:0007669"/>
    <property type="project" value="UniProtKB-KW"/>
</dbReference>
<feature type="domain" description="C2H2-type" evidence="6">
    <location>
        <begin position="400"/>
        <end position="422"/>
    </location>
</feature>
<dbReference type="Gene3D" id="3.30.160.60">
    <property type="entry name" value="Classic Zinc Finger"/>
    <property type="match status" value="1"/>
</dbReference>
<evidence type="ECO:0000259" key="6">
    <source>
        <dbReference type="PROSITE" id="PS50157"/>
    </source>
</evidence>
<evidence type="ECO:0000256" key="3">
    <source>
        <dbReference type="ARBA" id="ARBA00022771"/>
    </source>
</evidence>
<evidence type="ECO:0000313" key="7">
    <source>
        <dbReference type="EMBL" id="CAD7589391.1"/>
    </source>
</evidence>
<accession>A0A7R9JU22</accession>
<dbReference type="EMBL" id="OE840058">
    <property type="protein sequence ID" value="CAD7589391.1"/>
    <property type="molecule type" value="Genomic_DNA"/>
</dbReference>
<organism evidence="7">
    <name type="scientific">Timema genevievae</name>
    <name type="common">Walking stick</name>
    <dbReference type="NCBI Taxonomy" id="629358"/>
    <lineage>
        <taxon>Eukaryota</taxon>
        <taxon>Metazoa</taxon>
        <taxon>Ecdysozoa</taxon>
        <taxon>Arthropoda</taxon>
        <taxon>Hexapoda</taxon>
        <taxon>Insecta</taxon>
        <taxon>Pterygota</taxon>
        <taxon>Neoptera</taxon>
        <taxon>Polyneoptera</taxon>
        <taxon>Phasmatodea</taxon>
        <taxon>Timematodea</taxon>
        <taxon>Timematoidea</taxon>
        <taxon>Timematidae</taxon>
        <taxon>Timema</taxon>
    </lineage>
</organism>
<dbReference type="SMART" id="SM00355">
    <property type="entry name" value="ZnF_C2H2"/>
    <property type="match status" value="2"/>
</dbReference>
<evidence type="ECO:0000256" key="4">
    <source>
        <dbReference type="ARBA" id="ARBA00022833"/>
    </source>
</evidence>
<feature type="domain" description="C2H2-type" evidence="6">
    <location>
        <begin position="371"/>
        <end position="398"/>
    </location>
</feature>
<dbReference type="GO" id="GO:0005634">
    <property type="term" value="C:nucleus"/>
    <property type="evidence" value="ECO:0007669"/>
    <property type="project" value="TreeGrafter"/>
</dbReference>
<evidence type="ECO:0000256" key="2">
    <source>
        <dbReference type="ARBA" id="ARBA00022737"/>
    </source>
</evidence>
<name>A0A7R9JU22_TIMGE</name>
<reference evidence="7" key="1">
    <citation type="submission" date="2020-11" db="EMBL/GenBank/DDBJ databases">
        <authorList>
            <person name="Tran Van P."/>
        </authorList>
    </citation>
    <scope>NUCLEOTIDE SEQUENCE</scope>
</reference>
<dbReference type="InterPro" id="IPR036236">
    <property type="entry name" value="Znf_C2H2_sf"/>
</dbReference>
<keyword evidence="1" id="KW-0479">Metal-binding</keyword>
<dbReference type="AlphaFoldDB" id="A0A7R9JU22"/>
<protein>
    <recommendedName>
        <fullName evidence="6">C2H2-type domain-containing protein</fullName>
    </recommendedName>
</protein>
<dbReference type="PANTHER" id="PTHR24403">
    <property type="entry name" value="ZINC FINGER PROTEIN"/>
    <property type="match status" value="1"/>
</dbReference>
<dbReference type="SUPFAM" id="SSF57667">
    <property type="entry name" value="beta-beta-alpha zinc fingers"/>
    <property type="match status" value="1"/>
</dbReference>
<dbReference type="InterPro" id="IPR050688">
    <property type="entry name" value="Zinc_finger/UBP_domain"/>
</dbReference>
<evidence type="ECO:0000256" key="1">
    <source>
        <dbReference type="ARBA" id="ARBA00022723"/>
    </source>
</evidence>
<sequence>MLKESSSPTECNHFNLEAVDLLNEMNRKKTEEVDGQLADLRTQLLQNVSSEGEEKNKKCAVFIKETKPDIEPVASETLTKLYAILKKLKKRERYTDLDETSQHFDEELLEVTAYTLHLKMKKGLDFKQKMVIIQEHATSISPLKFNQIHCFRQSYQCQIFKHNCSIVTGLLILYIEKVYSNFCAGKVENCFEKTTLSTPERDLNFNLPVIGSPVYYKSSALDYSTTKAGHILHMRMLTHRVVCTALVGDKMGAQHRAICTGRPRTTPVDKLFAVVELLQHMGPSTRSENMLDLHSGKRLHTRIRCKSFSTKDKIELNSPFSSILPISDFQSQLQNSNSNFGKLTTLDEIDEQWDHSTSSMDSNIPNSGNVYVCPDCNKVYGWKQSLALHMRLECGKEPQFHCPHCSYKAKRNSSLKSHMKQHIVLPSPLEKAARFWRSWLLVVVVPHSKSKVPFYSSGILFDELTGRSKLIYASVAWNSNTLTDSQIVKCSIEERNVGHNVSKEWKDITIQSSRQAFLEGLSTGLKPPQAHGPRFAMVHAGNGNGFVEGAELTFLCKKNTADAHD</sequence>
<keyword evidence="4" id="KW-0862">Zinc</keyword>
<dbReference type="InterPro" id="IPR013087">
    <property type="entry name" value="Znf_C2H2_type"/>
</dbReference>
<dbReference type="PROSITE" id="PS50157">
    <property type="entry name" value="ZINC_FINGER_C2H2_2"/>
    <property type="match status" value="2"/>
</dbReference>
<keyword evidence="3 5" id="KW-0863">Zinc-finger</keyword>
<evidence type="ECO:0000256" key="5">
    <source>
        <dbReference type="PROSITE-ProRule" id="PRU00042"/>
    </source>
</evidence>
<keyword evidence="2" id="KW-0677">Repeat</keyword>